<evidence type="ECO:0000313" key="1">
    <source>
        <dbReference type="EMBL" id="JAV84235.1"/>
    </source>
</evidence>
<accession>A0A1Y1MIS9</accession>
<sequence>MIVRVNQTNSIVSTVHPLSDDPPLLHLLMLFCPFPLRPIGGVVYALSQEQQSLGHIWSIPGLVFSPCQVSVPWFEGYCIDQWSEPLRGFRHCTTSRTKAILAVSYGLGFEIAYGSASLGPSLTD</sequence>
<dbReference type="EMBL" id="GEZM01033485">
    <property type="protein sequence ID" value="JAV84235.1"/>
    <property type="molecule type" value="Transcribed_RNA"/>
</dbReference>
<name>A0A1Y1MIS9_PHOPY</name>
<proteinExistence type="predicted"/>
<reference evidence="1" key="1">
    <citation type="journal article" date="2016" name="Sci. Rep.">
        <title>Molecular characterization of firefly nuptial gifts: a multi-omics approach sheds light on postcopulatory sexual selection.</title>
        <authorList>
            <person name="Al-Wathiqui N."/>
            <person name="Fallon T.R."/>
            <person name="South A."/>
            <person name="Weng J.K."/>
            <person name="Lewis S.M."/>
        </authorList>
    </citation>
    <scope>NUCLEOTIDE SEQUENCE</scope>
</reference>
<organism evidence="1">
    <name type="scientific">Photinus pyralis</name>
    <name type="common">Common eastern firefly</name>
    <name type="synonym">Lampyris pyralis</name>
    <dbReference type="NCBI Taxonomy" id="7054"/>
    <lineage>
        <taxon>Eukaryota</taxon>
        <taxon>Metazoa</taxon>
        <taxon>Ecdysozoa</taxon>
        <taxon>Arthropoda</taxon>
        <taxon>Hexapoda</taxon>
        <taxon>Insecta</taxon>
        <taxon>Pterygota</taxon>
        <taxon>Neoptera</taxon>
        <taxon>Endopterygota</taxon>
        <taxon>Coleoptera</taxon>
        <taxon>Polyphaga</taxon>
        <taxon>Elateriformia</taxon>
        <taxon>Elateroidea</taxon>
        <taxon>Lampyridae</taxon>
        <taxon>Lampyrinae</taxon>
        <taxon>Photinus</taxon>
    </lineage>
</organism>
<protein>
    <submittedName>
        <fullName evidence="1">Uncharacterized protein</fullName>
    </submittedName>
</protein>
<dbReference type="AlphaFoldDB" id="A0A1Y1MIS9"/>